<sequence>MPKPWVLTRQAEAALKDIAVWTVETFGKRQADAYAEDLIDKCQALADGAAPSKDCRRLVDPSLPENLRYARSGQHYVVFIAAPDRMIVVDFLHVRMDLPARLAALGEGDSGE</sequence>
<evidence type="ECO:0000313" key="2">
    <source>
        <dbReference type="EMBL" id="AWB50840.1"/>
    </source>
</evidence>
<proteinExistence type="predicted"/>
<dbReference type="Pfam" id="PF05016">
    <property type="entry name" value="ParE_toxin"/>
    <property type="match status" value="1"/>
</dbReference>
<dbReference type="Proteomes" id="UP000244496">
    <property type="component" value="Plasmid unnamed2"/>
</dbReference>
<gene>
    <name evidence="2" type="ORF">HYN69_19880</name>
</gene>
<dbReference type="AlphaFoldDB" id="A0A2S0USV9"/>
<accession>A0A2S0USV9</accession>
<evidence type="ECO:0000256" key="1">
    <source>
        <dbReference type="ARBA" id="ARBA00022649"/>
    </source>
</evidence>
<reference evidence="2 3" key="1">
    <citation type="submission" date="2018-04" db="EMBL/GenBank/DDBJ databases">
        <title>Genome sequencing of Gemmobacter.</title>
        <authorList>
            <person name="Yi H."/>
            <person name="Baek M.-G."/>
        </authorList>
    </citation>
    <scope>NUCLEOTIDE SEQUENCE [LARGE SCALE GENOMIC DNA]</scope>
    <source>
        <strain evidence="2 3">HYN0069</strain>
        <plasmid evidence="3">Plasmid unnamed2</plasmid>
    </source>
</reference>
<dbReference type="InterPro" id="IPR007712">
    <property type="entry name" value="RelE/ParE_toxin"/>
</dbReference>
<dbReference type="KEGG" id="geh:HYN69_19880"/>
<evidence type="ECO:0000313" key="3">
    <source>
        <dbReference type="Proteomes" id="UP000244496"/>
    </source>
</evidence>
<organism evidence="2 3">
    <name type="scientific">Paragemmobacter aquarius</name>
    <dbReference type="NCBI Taxonomy" id="2169400"/>
    <lineage>
        <taxon>Bacteria</taxon>
        <taxon>Pseudomonadati</taxon>
        <taxon>Pseudomonadota</taxon>
        <taxon>Alphaproteobacteria</taxon>
        <taxon>Rhodobacterales</taxon>
        <taxon>Paracoccaceae</taxon>
        <taxon>Paragemmobacter</taxon>
    </lineage>
</organism>
<keyword evidence="3" id="KW-1185">Reference proteome</keyword>
<keyword evidence="1" id="KW-1277">Toxin-antitoxin system</keyword>
<keyword evidence="2" id="KW-0614">Plasmid</keyword>
<dbReference type="EMBL" id="CP028920">
    <property type="protein sequence ID" value="AWB50840.1"/>
    <property type="molecule type" value="Genomic_DNA"/>
</dbReference>
<dbReference type="InterPro" id="IPR035093">
    <property type="entry name" value="RelE/ParE_toxin_dom_sf"/>
</dbReference>
<dbReference type="Gene3D" id="3.30.2310.20">
    <property type="entry name" value="RelE-like"/>
    <property type="match status" value="1"/>
</dbReference>
<name>A0A2S0USV9_9RHOB</name>
<dbReference type="OrthoDB" id="7707733at2"/>
<protein>
    <submittedName>
        <fullName evidence="2">Type II toxin-antitoxin system RelE/ParE family toxin</fullName>
    </submittedName>
</protein>
<geneLocation type="plasmid" evidence="2">
    <name>unnamed2</name>
</geneLocation>